<feature type="non-terminal residue" evidence="2">
    <location>
        <position position="241"/>
    </location>
</feature>
<dbReference type="RefSeq" id="XP_005818534.1">
    <property type="nucleotide sequence ID" value="XM_005818477.1"/>
</dbReference>
<gene>
    <name evidence="2" type="ORF">GUITHDRAFT_156551</name>
</gene>
<dbReference type="PaxDb" id="55529-EKX31554"/>
<dbReference type="OrthoDB" id="428346at2759"/>
<protein>
    <submittedName>
        <fullName evidence="2 3">Uncharacterized protein</fullName>
    </submittedName>
</protein>
<evidence type="ECO:0000313" key="3">
    <source>
        <dbReference type="EnsemblProtists" id="EKX31554"/>
    </source>
</evidence>
<organism evidence="2">
    <name type="scientific">Guillardia theta (strain CCMP2712)</name>
    <name type="common">Cryptophyte</name>
    <dbReference type="NCBI Taxonomy" id="905079"/>
    <lineage>
        <taxon>Eukaryota</taxon>
        <taxon>Cryptophyceae</taxon>
        <taxon>Pyrenomonadales</taxon>
        <taxon>Geminigeraceae</taxon>
        <taxon>Guillardia</taxon>
    </lineage>
</organism>
<proteinExistence type="predicted"/>
<dbReference type="EnsemblProtists" id="EKX31554">
    <property type="protein sequence ID" value="EKX31554"/>
    <property type="gene ID" value="GUITHDRAFT_156551"/>
</dbReference>
<dbReference type="Proteomes" id="UP000011087">
    <property type="component" value="Unassembled WGS sequence"/>
</dbReference>
<dbReference type="AlphaFoldDB" id="L1I6P3"/>
<keyword evidence="4" id="KW-1185">Reference proteome</keyword>
<evidence type="ECO:0000256" key="1">
    <source>
        <dbReference type="SAM" id="SignalP"/>
    </source>
</evidence>
<feature type="chain" id="PRO_5008769662" evidence="1">
    <location>
        <begin position="25"/>
        <end position="241"/>
    </location>
</feature>
<keyword evidence="1" id="KW-0732">Signal</keyword>
<evidence type="ECO:0000313" key="4">
    <source>
        <dbReference type="Proteomes" id="UP000011087"/>
    </source>
</evidence>
<reference evidence="3" key="3">
    <citation type="submission" date="2015-06" db="UniProtKB">
        <authorList>
            <consortium name="EnsemblProtists"/>
        </authorList>
    </citation>
    <scope>IDENTIFICATION</scope>
</reference>
<dbReference type="HOGENOM" id="CLU_1154277_0_0_1"/>
<reference evidence="2 4" key="1">
    <citation type="journal article" date="2012" name="Nature">
        <title>Algal genomes reveal evolutionary mosaicism and the fate of nucleomorphs.</title>
        <authorList>
            <consortium name="DOE Joint Genome Institute"/>
            <person name="Curtis B.A."/>
            <person name="Tanifuji G."/>
            <person name="Burki F."/>
            <person name="Gruber A."/>
            <person name="Irimia M."/>
            <person name="Maruyama S."/>
            <person name="Arias M.C."/>
            <person name="Ball S.G."/>
            <person name="Gile G.H."/>
            <person name="Hirakawa Y."/>
            <person name="Hopkins J.F."/>
            <person name="Kuo A."/>
            <person name="Rensing S.A."/>
            <person name="Schmutz J."/>
            <person name="Symeonidi A."/>
            <person name="Elias M."/>
            <person name="Eveleigh R.J."/>
            <person name="Herman E.K."/>
            <person name="Klute M.J."/>
            <person name="Nakayama T."/>
            <person name="Obornik M."/>
            <person name="Reyes-Prieto A."/>
            <person name="Armbrust E.V."/>
            <person name="Aves S.J."/>
            <person name="Beiko R.G."/>
            <person name="Coutinho P."/>
            <person name="Dacks J.B."/>
            <person name="Durnford D.G."/>
            <person name="Fast N.M."/>
            <person name="Green B.R."/>
            <person name="Grisdale C.J."/>
            <person name="Hempel F."/>
            <person name="Henrissat B."/>
            <person name="Hoppner M.P."/>
            <person name="Ishida K."/>
            <person name="Kim E."/>
            <person name="Koreny L."/>
            <person name="Kroth P.G."/>
            <person name="Liu Y."/>
            <person name="Malik S.B."/>
            <person name="Maier U.G."/>
            <person name="McRose D."/>
            <person name="Mock T."/>
            <person name="Neilson J.A."/>
            <person name="Onodera N.T."/>
            <person name="Poole A.M."/>
            <person name="Pritham E.J."/>
            <person name="Richards T.A."/>
            <person name="Rocap G."/>
            <person name="Roy S.W."/>
            <person name="Sarai C."/>
            <person name="Schaack S."/>
            <person name="Shirato S."/>
            <person name="Slamovits C.H."/>
            <person name="Spencer D.F."/>
            <person name="Suzuki S."/>
            <person name="Worden A.Z."/>
            <person name="Zauner S."/>
            <person name="Barry K."/>
            <person name="Bell C."/>
            <person name="Bharti A.K."/>
            <person name="Crow J.A."/>
            <person name="Grimwood J."/>
            <person name="Kramer R."/>
            <person name="Lindquist E."/>
            <person name="Lucas S."/>
            <person name="Salamov A."/>
            <person name="McFadden G.I."/>
            <person name="Lane C.E."/>
            <person name="Keeling P.J."/>
            <person name="Gray M.W."/>
            <person name="Grigoriev I.V."/>
            <person name="Archibald J.M."/>
        </authorList>
    </citation>
    <scope>NUCLEOTIDE SEQUENCE</scope>
    <source>
        <strain evidence="2 4">CCMP2712</strain>
    </source>
</reference>
<reference evidence="4" key="2">
    <citation type="submission" date="2012-11" db="EMBL/GenBank/DDBJ databases">
        <authorList>
            <person name="Kuo A."/>
            <person name="Curtis B.A."/>
            <person name="Tanifuji G."/>
            <person name="Burki F."/>
            <person name="Gruber A."/>
            <person name="Irimia M."/>
            <person name="Maruyama S."/>
            <person name="Arias M.C."/>
            <person name="Ball S.G."/>
            <person name="Gile G.H."/>
            <person name="Hirakawa Y."/>
            <person name="Hopkins J.F."/>
            <person name="Rensing S.A."/>
            <person name="Schmutz J."/>
            <person name="Symeonidi A."/>
            <person name="Elias M."/>
            <person name="Eveleigh R.J."/>
            <person name="Herman E.K."/>
            <person name="Klute M.J."/>
            <person name="Nakayama T."/>
            <person name="Obornik M."/>
            <person name="Reyes-Prieto A."/>
            <person name="Armbrust E.V."/>
            <person name="Aves S.J."/>
            <person name="Beiko R.G."/>
            <person name="Coutinho P."/>
            <person name="Dacks J.B."/>
            <person name="Durnford D.G."/>
            <person name="Fast N.M."/>
            <person name="Green B.R."/>
            <person name="Grisdale C."/>
            <person name="Hempe F."/>
            <person name="Henrissat B."/>
            <person name="Hoppner M.P."/>
            <person name="Ishida K.-I."/>
            <person name="Kim E."/>
            <person name="Koreny L."/>
            <person name="Kroth P.G."/>
            <person name="Liu Y."/>
            <person name="Malik S.-B."/>
            <person name="Maier U.G."/>
            <person name="McRose D."/>
            <person name="Mock T."/>
            <person name="Neilson J.A."/>
            <person name="Onodera N.T."/>
            <person name="Poole A.M."/>
            <person name="Pritham E.J."/>
            <person name="Richards T.A."/>
            <person name="Rocap G."/>
            <person name="Roy S.W."/>
            <person name="Sarai C."/>
            <person name="Schaack S."/>
            <person name="Shirato S."/>
            <person name="Slamovits C.H."/>
            <person name="Spencer D.F."/>
            <person name="Suzuki S."/>
            <person name="Worden A.Z."/>
            <person name="Zauner S."/>
            <person name="Barry K."/>
            <person name="Bell C."/>
            <person name="Bharti A.K."/>
            <person name="Crow J.A."/>
            <person name="Grimwood J."/>
            <person name="Kramer R."/>
            <person name="Lindquist E."/>
            <person name="Lucas S."/>
            <person name="Salamov A."/>
            <person name="McFadden G.I."/>
            <person name="Lane C.E."/>
            <person name="Keeling P.J."/>
            <person name="Gray M.W."/>
            <person name="Grigoriev I.V."/>
            <person name="Archibald J.M."/>
        </authorList>
    </citation>
    <scope>NUCLEOTIDE SEQUENCE</scope>
    <source>
        <strain evidence="4">CCMP2712</strain>
    </source>
</reference>
<accession>L1I6P3</accession>
<dbReference type="GeneID" id="17288279"/>
<name>L1I6P3_GUITC</name>
<sequence>MASLHKICLLTLVCSATLLYQLKAYVELPSHTKGWKEIRVDDLSEDRVEDPNFGGRLLLPLTLWNMLRKRIQRRLTTIIHTCALQDWRTFDADSNVVDPGFVIWTCRRLCGGNGDRLRGLTHALYLALQAGYNLRIDWTNPVNIDTLFTNRSFALWNTVVSTRNSRSAQIDIMNTRESVLCKVKHHKVIRLATNMDPELSSCDTSQYLRGMFVGNGTSDIYDVLGDRNRMIGCTFWYLFAL</sequence>
<dbReference type="KEGG" id="gtt:GUITHDRAFT_156551"/>
<feature type="signal peptide" evidence="1">
    <location>
        <begin position="1"/>
        <end position="24"/>
    </location>
</feature>
<evidence type="ECO:0000313" key="2">
    <source>
        <dbReference type="EMBL" id="EKX31554.1"/>
    </source>
</evidence>
<dbReference type="EMBL" id="JH993263">
    <property type="protein sequence ID" value="EKX31554.1"/>
    <property type="molecule type" value="Genomic_DNA"/>
</dbReference>